<accession>A0A8B7P8I5</accession>
<dbReference type="Pfam" id="PF06974">
    <property type="entry name" value="WS_DGAT_C"/>
    <property type="match status" value="1"/>
</dbReference>
<dbReference type="PANTHER" id="PTHR31650:SF1">
    <property type="entry name" value="WAX ESTER SYNTHASE_DIACYLGLYCEROL ACYLTRANSFERASE 4-RELATED"/>
    <property type="match status" value="1"/>
</dbReference>
<dbReference type="InterPro" id="IPR009721">
    <property type="entry name" value="O-acyltransferase_WSD1_C"/>
</dbReference>
<comment type="similarity">
    <text evidence="5">In the N-terminal section; belongs to the long-chain O-acyltransferase family.</text>
</comment>
<dbReference type="GO" id="GO:0004144">
    <property type="term" value="F:diacylglycerol O-acyltransferase activity"/>
    <property type="evidence" value="ECO:0007669"/>
    <property type="project" value="UniProtKB-EC"/>
</dbReference>
<feature type="domain" description="O-acyltransferase WSD1 C-terminal" evidence="10">
    <location>
        <begin position="452"/>
        <end position="596"/>
    </location>
</feature>
<feature type="transmembrane region" description="Helical" evidence="8">
    <location>
        <begin position="57"/>
        <end position="78"/>
    </location>
</feature>
<dbReference type="RefSeq" id="XP_018022474.1">
    <property type="nucleotide sequence ID" value="XM_018166985.2"/>
</dbReference>
<keyword evidence="3" id="KW-0808">Transferase</keyword>
<dbReference type="OMA" id="TAWLRMD"/>
<keyword evidence="8" id="KW-1133">Transmembrane helix</keyword>
<dbReference type="GO" id="GO:0019432">
    <property type="term" value="P:triglyceride biosynthetic process"/>
    <property type="evidence" value="ECO:0007669"/>
    <property type="project" value="UniProtKB-UniPathway"/>
</dbReference>
<keyword evidence="4" id="KW-0012">Acyltransferase</keyword>
<keyword evidence="8" id="KW-0812">Transmembrane</keyword>
<dbReference type="UniPathway" id="UPA00282"/>
<dbReference type="GO" id="GO:0047196">
    <property type="term" value="F:long-chain-alcohol O-fatty-acyltransferase activity"/>
    <property type="evidence" value="ECO:0007669"/>
    <property type="project" value="UniProtKB-EC"/>
</dbReference>
<dbReference type="InterPro" id="IPR045034">
    <property type="entry name" value="O-acyltransferase_WSD1-like"/>
</dbReference>
<dbReference type="KEGG" id="hazt:108678533"/>
<dbReference type="PANTHER" id="PTHR31650">
    <property type="entry name" value="O-ACYLTRANSFERASE (WSD1-LIKE) FAMILY PROTEIN"/>
    <property type="match status" value="1"/>
</dbReference>
<evidence type="ECO:0000313" key="12">
    <source>
        <dbReference type="RefSeq" id="XP_018022474.1"/>
    </source>
</evidence>
<keyword evidence="8" id="KW-0472">Membrane</keyword>
<comment type="pathway">
    <text evidence="1">Glycerolipid metabolism; triacylglycerol biosynthesis.</text>
</comment>
<dbReference type="OrthoDB" id="619536at2759"/>
<evidence type="ECO:0000256" key="3">
    <source>
        <dbReference type="ARBA" id="ARBA00022679"/>
    </source>
</evidence>
<dbReference type="Proteomes" id="UP000694843">
    <property type="component" value="Unplaced"/>
</dbReference>
<evidence type="ECO:0000256" key="4">
    <source>
        <dbReference type="ARBA" id="ARBA00023315"/>
    </source>
</evidence>
<evidence type="ECO:0000259" key="10">
    <source>
        <dbReference type="Pfam" id="PF06974"/>
    </source>
</evidence>
<feature type="domain" description="O-acyltransferase WSD1-like N-terminal" evidence="9">
    <location>
        <begin position="281"/>
        <end position="346"/>
    </location>
</feature>
<evidence type="ECO:0000256" key="6">
    <source>
        <dbReference type="ARBA" id="ARBA00047604"/>
    </source>
</evidence>
<evidence type="ECO:0000259" key="9">
    <source>
        <dbReference type="Pfam" id="PF03007"/>
    </source>
</evidence>
<feature type="transmembrane region" description="Helical" evidence="8">
    <location>
        <begin position="114"/>
        <end position="139"/>
    </location>
</feature>
<gene>
    <name evidence="12" type="primary">LOC108678533</name>
</gene>
<name>A0A8B7P8I5_HYAAZ</name>
<comment type="catalytic activity">
    <reaction evidence="7">
        <text>an acyl-CoA + a 1,2-diacyl-sn-glycerol = a triacyl-sn-glycerol + CoA</text>
        <dbReference type="Rhea" id="RHEA:10868"/>
        <dbReference type="ChEBI" id="CHEBI:17815"/>
        <dbReference type="ChEBI" id="CHEBI:57287"/>
        <dbReference type="ChEBI" id="CHEBI:58342"/>
        <dbReference type="ChEBI" id="CHEBI:64615"/>
        <dbReference type="EC" id="2.3.1.20"/>
    </reaction>
</comment>
<sequence>MFSEQCFAALDIRTRSDTGNSIDAFVQDFSNFTDDVSFADVVLQPDPNPPLLSWFSAYYLLHNVALLDSVLFLLTIFVPRKMSLQPHLISFPTFRSALACIEKIEFFFKELLKALIGVFLIIVCLPIVVTSVVIFGTAVRIIEKRLESRYGKTASKAAALDSIWGSETPKSRPFITVFMILTGKPSINKIRALIQSRVLDRKESNGCPTYRKFRQLLTIEYGYFIWKDAPKFDIRKHIYVWNDPRKFTKDVNSDKQMNEEQKCRAAEAVALHYINYYGCQKMNENRPKWEIVLLHSNASPDGKYSVVVRLHHSIADGVSLMRLVTESLVDESERALLSTTLRPRQKVGALDVMWSACMMPQELLKALCNFDKNPLYGRPLTGTKMYFMSRPVSLDAVRQVRMAASCTVNDVLMSCVSAAFSRTFHGSKCGSTVTLVVPICYHDVDESNPLVNKIIMANLKLPLPKPDTSPCQRLHLVKMACNAMKSAPGLLAGYHTTTALCALLPALLARKILTLPGITMGASNVPGPQQSVRLWGDRVESLGFWVPDRDPTGAGLGLLSYAGGVRLFLSADVGLAATAPEMEQFTAQFESELASLQSSTASEHRP</sequence>
<dbReference type="AlphaFoldDB" id="A0A8B7P8I5"/>
<organism evidence="11 12">
    <name type="scientific">Hyalella azteca</name>
    <name type="common">Amphipod</name>
    <dbReference type="NCBI Taxonomy" id="294128"/>
    <lineage>
        <taxon>Eukaryota</taxon>
        <taxon>Metazoa</taxon>
        <taxon>Ecdysozoa</taxon>
        <taxon>Arthropoda</taxon>
        <taxon>Crustacea</taxon>
        <taxon>Multicrustacea</taxon>
        <taxon>Malacostraca</taxon>
        <taxon>Eumalacostraca</taxon>
        <taxon>Peracarida</taxon>
        <taxon>Amphipoda</taxon>
        <taxon>Senticaudata</taxon>
        <taxon>Talitrida</taxon>
        <taxon>Talitroidea</taxon>
        <taxon>Hyalellidae</taxon>
        <taxon>Hyalella</taxon>
    </lineage>
</organism>
<evidence type="ECO:0000256" key="5">
    <source>
        <dbReference type="ARBA" id="ARBA00024360"/>
    </source>
</evidence>
<dbReference type="GeneID" id="108678533"/>
<dbReference type="GO" id="GO:0005886">
    <property type="term" value="C:plasma membrane"/>
    <property type="evidence" value="ECO:0007669"/>
    <property type="project" value="TreeGrafter"/>
</dbReference>
<protein>
    <submittedName>
        <fullName evidence="12">Diacyglycerol O-acyltransferase MT3848 isoform X1</fullName>
    </submittedName>
</protein>
<proteinExistence type="inferred from homology"/>
<evidence type="ECO:0000313" key="11">
    <source>
        <dbReference type="Proteomes" id="UP000694843"/>
    </source>
</evidence>
<dbReference type="InterPro" id="IPR004255">
    <property type="entry name" value="O-acyltransferase_WSD1_N"/>
</dbReference>
<evidence type="ECO:0000256" key="7">
    <source>
        <dbReference type="ARBA" id="ARBA00048109"/>
    </source>
</evidence>
<comment type="catalytic activity">
    <reaction evidence="6">
        <text>a long chain fatty alcohol + a fatty acyl-CoA = a long-chain alcohol wax ester + CoA</text>
        <dbReference type="Rhea" id="RHEA:38443"/>
        <dbReference type="ChEBI" id="CHEBI:17135"/>
        <dbReference type="ChEBI" id="CHEBI:57287"/>
        <dbReference type="ChEBI" id="CHEBI:77636"/>
        <dbReference type="ChEBI" id="CHEBI:235323"/>
        <dbReference type="EC" id="2.3.1.75"/>
    </reaction>
</comment>
<evidence type="ECO:0000256" key="2">
    <source>
        <dbReference type="ARBA" id="ARBA00005189"/>
    </source>
</evidence>
<keyword evidence="11" id="KW-1185">Reference proteome</keyword>
<comment type="pathway">
    <text evidence="2">Lipid metabolism.</text>
</comment>
<dbReference type="Pfam" id="PF03007">
    <property type="entry name" value="WS_DGAT_cat"/>
    <property type="match status" value="1"/>
</dbReference>
<evidence type="ECO:0000256" key="8">
    <source>
        <dbReference type="SAM" id="Phobius"/>
    </source>
</evidence>
<evidence type="ECO:0000256" key="1">
    <source>
        <dbReference type="ARBA" id="ARBA00004771"/>
    </source>
</evidence>
<reference evidence="12" key="1">
    <citation type="submission" date="2025-08" db="UniProtKB">
        <authorList>
            <consortium name="RefSeq"/>
        </authorList>
    </citation>
    <scope>IDENTIFICATION</scope>
    <source>
        <tissue evidence="12">Whole organism</tissue>
    </source>
</reference>